<protein>
    <recommendedName>
        <fullName evidence="1">5-oxoprolinase subunit A</fullName>
        <shortName evidence="1">5-OPase subunit A</shortName>
        <ecNumber evidence="1">3.5.2.9</ecNumber>
    </recommendedName>
    <alternativeName>
        <fullName evidence="1">5-oxoprolinase (ATP-hydrolyzing) subunit A</fullName>
    </alternativeName>
</protein>
<dbReference type="NCBIfam" id="NF003814">
    <property type="entry name" value="PRK05406.1-3"/>
    <property type="match status" value="1"/>
</dbReference>
<dbReference type="GO" id="GO:0005975">
    <property type="term" value="P:carbohydrate metabolic process"/>
    <property type="evidence" value="ECO:0007669"/>
    <property type="project" value="InterPro"/>
</dbReference>
<evidence type="ECO:0000313" key="3">
    <source>
        <dbReference type="Proteomes" id="UP000075737"/>
    </source>
</evidence>
<comment type="function">
    <text evidence="1">Catalyzes the cleavage of 5-oxoproline to form L-glutamate coupled to the hydrolysis of ATP to ADP and inorganic phosphate.</text>
</comment>
<keyword evidence="1" id="KW-0378">Hydrolase</keyword>
<dbReference type="Proteomes" id="UP000075737">
    <property type="component" value="Unassembled WGS sequence"/>
</dbReference>
<dbReference type="HAMAP" id="MF_00691">
    <property type="entry name" value="PxpA"/>
    <property type="match status" value="1"/>
</dbReference>
<name>A0A162MQX5_9FIRM</name>
<dbReference type="Pfam" id="PF03746">
    <property type="entry name" value="LamB_YcsF"/>
    <property type="match status" value="1"/>
</dbReference>
<dbReference type="InterPro" id="IPR011330">
    <property type="entry name" value="Glyco_hydro/deAcase_b/a-brl"/>
</dbReference>
<organism evidence="2 3">
    <name type="scientific">Thermovenabulum gondwanense</name>
    <dbReference type="NCBI Taxonomy" id="520767"/>
    <lineage>
        <taxon>Bacteria</taxon>
        <taxon>Bacillati</taxon>
        <taxon>Bacillota</taxon>
        <taxon>Clostridia</taxon>
        <taxon>Thermosediminibacterales</taxon>
        <taxon>Thermosediminibacteraceae</taxon>
        <taxon>Thermovenabulum</taxon>
    </lineage>
</organism>
<dbReference type="AlphaFoldDB" id="A0A162MQX5"/>
<dbReference type="EC" id="3.5.2.9" evidence="1"/>
<dbReference type="GO" id="GO:0017168">
    <property type="term" value="F:5-oxoprolinase (ATP-hydrolyzing) activity"/>
    <property type="evidence" value="ECO:0007669"/>
    <property type="project" value="UniProtKB-UniRule"/>
</dbReference>
<dbReference type="PANTHER" id="PTHR30292:SF0">
    <property type="entry name" value="5-OXOPROLINASE SUBUNIT A"/>
    <property type="match status" value="1"/>
</dbReference>
<comment type="similarity">
    <text evidence="1">Belongs to the LamB/PxpA family.</text>
</comment>
<dbReference type="SUPFAM" id="SSF88713">
    <property type="entry name" value="Glycoside hydrolase/deacetylase"/>
    <property type="match status" value="1"/>
</dbReference>
<dbReference type="RefSeq" id="WP_068747946.1">
    <property type="nucleotide sequence ID" value="NZ_LOHZ01000023.1"/>
</dbReference>
<dbReference type="InterPro" id="IPR005501">
    <property type="entry name" value="LamB/YcsF/PxpA-like"/>
</dbReference>
<keyword evidence="1" id="KW-0067">ATP-binding</keyword>
<dbReference type="PATRIC" id="fig|520767.4.peg.875"/>
<dbReference type="PANTHER" id="PTHR30292">
    <property type="entry name" value="UNCHARACTERIZED PROTEIN YBGL-RELATED"/>
    <property type="match status" value="1"/>
</dbReference>
<dbReference type="CDD" id="cd10787">
    <property type="entry name" value="LamB_YcsF_like"/>
    <property type="match status" value="1"/>
</dbReference>
<proteinExistence type="inferred from homology"/>
<comment type="subunit">
    <text evidence="1">Forms a complex composed of PxpA, PxpB and PxpC.</text>
</comment>
<keyword evidence="3" id="KW-1185">Reference proteome</keyword>
<dbReference type="NCBIfam" id="NF003816">
    <property type="entry name" value="PRK05406.1-5"/>
    <property type="match status" value="1"/>
</dbReference>
<keyword evidence="1" id="KW-0547">Nucleotide-binding</keyword>
<dbReference type="STRING" id="520767.ATZ99_07900"/>
<dbReference type="OrthoDB" id="9773478at2"/>
<evidence type="ECO:0000313" key="2">
    <source>
        <dbReference type="EMBL" id="KYO66973.1"/>
    </source>
</evidence>
<gene>
    <name evidence="1" type="primary">pxpA</name>
    <name evidence="2" type="ORF">ATZ99_07900</name>
</gene>
<accession>A0A162MQX5</accession>
<dbReference type="Gene3D" id="3.20.20.370">
    <property type="entry name" value="Glycoside hydrolase/deacetylase"/>
    <property type="match status" value="1"/>
</dbReference>
<evidence type="ECO:0000256" key="1">
    <source>
        <dbReference type="HAMAP-Rule" id="MF_00691"/>
    </source>
</evidence>
<comment type="catalytic activity">
    <reaction evidence="1">
        <text>5-oxo-L-proline + ATP + 2 H2O = L-glutamate + ADP + phosphate + H(+)</text>
        <dbReference type="Rhea" id="RHEA:10348"/>
        <dbReference type="ChEBI" id="CHEBI:15377"/>
        <dbReference type="ChEBI" id="CHEBI:15378"/>
        <dbReference type="ChEBI" id="CHEBI:29985"/>
        <dbReference type="ChEBI" id="CHEBI:30616"/>
        <dbReference type="ChEBI" id="CHEBI:43474"/>
        <dbReference type="ChEBI" id="CHEBI:58402"/>
        <dbReference type="ChEBI" id="CHEBI:456216"/>
        <dbReference type="EC" id="3.5.2.9"/>
    </reaction>
</comment>
<reference evidence="2 3" key="1">
    <citation type="submission" date="2015-12" db="EMBL/GenBank/DDBJ databases">
        <title>Draft genome of Thermovenabulum gondwanense isolated from a red thermophilic microbial mat colonisisng an outflow channel of a bore well.</title>
        <authorList>
            <person name="Patel B.K."/>
        </authorList>
    </citation>
    <scope>NUCLEOTIDE SEQUENCE [LARGE SCALE GENOMIC DNA]</scope>
    <source>
        <strain evidence="2 3">R270</strain>
    </source>
</reference>
<dbReference type="EMBL" id="LOHZ01000023">
    <property type="protein sequence ID" value="KYO66973.1"/>
    <property type="molecule type" value="Genomic_DNA"/>
</dbReference>
<comment type="caution">
    <text evidence="2">The sequence shown here is derived from an EMBL/GenBank/DDBJ whole genome shotgun (WGS) entry which is preliminary data.</text>
</comment>
<dbReference type="GO" id="GO:0005524">
    <property type="term" value="F:ATP binding"/>
    <property type="evidence" value="ECO:0007669"/>
    <property type="project" value="UniProtKB-UniRule"/>
</dbReference>
<sequence length="256" mass="28178">MLFKIDLNSDIGESFGAYKIGRDEEIVKYISSANIACGFHAGDPNVMAKTVKYCREYNVEIGAHPGFPDLLGFGRRNMDVSPEEVKNYLIYQIGALKAFAEAQGLKLQHVKAHGALYNMAMKDAKLAAAIVEAIGLVDEDLICVGLGNSELEYCANKKGIKYAIEFFADRNYNPDGTLVPRSAPNAVIHDEEEACKRILKMVKEGKVVAVDGSEVEVRSKTVCIHGDNPKAVDFASKLNKLFKENGIEIQPMKNLF</sequence>